<protein>
    <submittedName>
        <fullName evidence="1">Uncharacterized protein</fullName>
    </submittedName>
</protein>
<gene>
    <name evidence="1" type="ORF">BASA50_004040</name>
</gene>
<sequence length="89" mass="10452">MLLAEWEKVQGLLTEWTRIKADKNGLNVDGIPPKDDLVTQRIELRNKILLCETQRDIAMKILQDYKQRQSIGARTRKFFYSYMPNGPIE</sequence>
<comment type="caution">
    <text evidence="1">The sequence shown here is derived from an EMBL/GenBank/DDBJ whole genome shotgun (WGS) entry which is preliminary data.</text>
</comment>
<evidence type="ECO:0000313" key="2">
    <source>
        <dbReference type="Proteomes" id="UP001648503"/>
    </source>
</evidence>
<name>A0ABQ8FHA9_9FUNG</name>
<proteinExistence type="predicted"/>
<dbReference type="Proteomes" id="UP001648503">
    <property type="component" value="Unassembled WGS sequence"/>
</dbReference>
<evidence type="ECO:0000313" key="1">
    <source>
        <dbReference type="EMBL" id="KAH6598159.1"/>
    </source>
</evidence>
<keyword evidence="2" id="KW-1185">Reference proteome</keyword>
<accession>A0ABQ8FHA9</accession>
<organism evidence="1 2">
    <name type="scientific">Batrachochytrium salamandrivorans</name>
    <dbReference type="NCBI Taxonomy" id="1357716"/>
    <lineage>
        <taxon>Eukaryota</taxon>
        <taxon>Fungi</taxon>
        <taxon>Fungi incertae sedis</taxon>
        <taxon>Chytridiomycota</taxon>
        <taxon>Chytridiomycota incertae sedis</taxon>
        <taxon>Chytridiomycetes</taxon>
        <taxon>Rhizophydiales</taxon>
        <taxon>Rhizophydiales incertae sedis</taxon>
        <taxon>Batrachochytrium</taxon>
    </lineage>
</organism>
<dbReference type="EMBL" id="JAFCIX010000116">
    <property type="protein sequence ID" value="KAH6598159.1"/>
    <property type="molecule type" value="Genomic_DNA"/>
</dbReference>
<reference evidence="1 2" key="1">
    <citation type="submission" date="2021-02" db="EMBL/GenBank/DDBJ databases">
        <title>Variation within the Batrachochytrium salamandrivorans European outbreak.</title>
        <authorList>
            <person name="Kelly M."/>
            <person name="Pasmans F."/>
            <person name="Shea T.P."/>
            <person name="Munoz J.F."/>
            <person name="Carranza S."/>
            <person name="Cuomo C.A."/>
            <person name="Martel A."/>
        </authorList>
    </citation>
    <scope>NUCLEOTIDE SEQUENCE [LARGE SCALE GENOMIC DNA]</scope>
    <source>
        <strain evidence="1 2">AMFP18/2</strain>
    </source>
</reference>